<proteinExistence type="predicted"/>
<gene>
    <name evidence="2" type="ORF">AVDCRST_MAG65-1202</name>
</gene>
<evidence type="ECO:0000256" key="1">
    <source>
        <dbReference type="SAM" id="MobiDB-lite"/>
    </source>
</evidence>
<feature type="non-terminal residue" evidence="2">
    <location>
        <position position="63"/>
    </location>
</feature>
<dbReference type="AlphaFoldDB" id="A0A6J4RWL8"/>
<feature type="non-terminal residue" evidence="2">
    <location>
        <position position="1"/>
    </location>
</feature>
<sequence length="63" mass="6659">WSGDRRLRTGMPGRRTPPMPAASSAARRRDSCRHCWSAACSACRSARCSGPLTPTAPKAATSA</sequence>
<dbReference type="EMBL" id="CADCVL010000201">
    <property type="protein sequence ID" value="CAA9477127.1"/>
    <property type="molecule type" value="Genomic_DNA"/>
</dbReference>
<feature type="region of interest" description="Disordered" evidence="1">
    <location>
        <begin position="1"/>
        <end position="27"/>
    </location>
</feature>
<reference evidence="2" key="1">
    <citation type="submission" date="2020-02" db="EMBL/GenBank/DDBJ databases">
        <authorList>
            <person name="Meier V. D."/>
        </authorList>
    </citation>
    <scope>NUCLEOTIDE SEQUENCE</scope>
    <source>
        <strain evidence="2">AVDCRST_MAG65</strain>
    </source>
</reference>
<protein>
    <submittedName>
        <fullName evidence="2">Putative membrane protein</fullName>
    </submittedName>
</protein>
<evidence type="ECO:0000313" key="2">
    <source>
        <dbReference type="EMBL" id="CAA9477127.1"/>
    </source>
</evidence>
<organism evidence="2">
    <name type="scientific">uncultured Solirubrobacteraceae bacterium</name>
    <dbReference type="NCBI Taxonomy" id="1162706"/>
    <lineage>
        <taxon>Bacteria</taxon>
        <taxon>Bacillati</taxon>
        <taxon>Actinomycetota</taxon>
        <taxon>Thermoleophilia</taxon>
        <taxon>Solirubrobacterales</taxon>
        <taxon>Solirubrobacteraceae</taxon>
        <taxon>environmental samples</taxon>
    </lineage>
</organism>
<accession>A0A6J4RWL8</accession>
<name>A0A6J4RWL8_9ACTN</name>